<evidence type="ECO:0000256" key="7">
    <source>
        <dbReference type="RuleBase" id="RU361153"/>
    </source>
</evidence>
<evidence type="ECO:0000313" key="11">
    <source>
        <dbReference type="Proteomes" id="UP000199344"/>
    </source>
</evidence>
<dbReference type="GO" id="GO:0004553">
    <property type="term" value="F:hydrolase activity, hydrolyzing O-glycosyl compounds"/>
    <property type="evidence" value="ECO:0007669"/>
    <property type="project" value="InterPro"/>
</dbReference>
<evidence type="ECO:0000313" key="10">
    <source>
        <dbReference type="EMBL" id="SDE23955.1"/>
    </source>
</evidence>
<dbReference type="InterPro" id="IPR001343">
    <property type="entry name" value="Hemolysn_Ca-bd"/>
</dbReference>
<dbReference type="GO" id="GO:0000272">
    <property type="term" value="P:polysaccharide catabolic process"/>
    <property type="evidence" value="ECO:0007669"/>
    <property type="project" value="InterPro"/>
</dbReference>
<keyword evidence="11" id="KW-1185">Reference proteome</keyword>
<dbReference type="PANTHER" id="PTHR12631:SF10">
    <property type="entry name" value="BETA-XYLOSIDASE-LIKE PROTEIN-RELATED"/>
    <property type="match status" value="1"/>
</dbReference>
<evidence type="ECO:0000256" key="6">
    <source>
        <dbReference type="ARBA" id="ARBA00023295"/>
    </source>
</evidence>
<keyword evidence="4" id="KW-0677">Repeat</keyword>
<evidence type="ECO:0000256" key="5">
    <source>
        <dbReference type="ARBA" id="ARBA00022801"/>
    </source>
</evidence>
<comment type="similarity">
    <text evidence="7">Belongs to the glycosyl hydrolase 5 (cellulase A) family.</text>
</comment>
<dbReference type="Pfam" id="PF00353">
    <property type="entry name" value="HemolysinCabind"/>
    <property type="match status" value="1"/>
</dbReference>
<dbReference type="SUPFAM" id="SSF51445">
    <property type="entry name" value="(Trans)glycosidases"/>
    <property type="match status" value="1"/>
</dbReference>
<feature type="domain" description="Glycoside hydrolase family 5" evidence="8">
    <location>
        <begin position="30"/>
        <end position="251"/>
    </location>
</feature>
<keyword evidence="5 7" id="KW-0378">Hydrolase</keyword>
<keyword evidence="3" id="KW-0964">Secreted</keyword>
<dbReference type="GO" id="GO:0005509">
    <property type="term" value="F:calcium ion binding"/>
    <property type="evidence" value="ECO:0007669"/>
    <property type="project" value="InterPro"/>
</dbReference>
<dbReference type="OrthoDB" id="9775458at2"/>
<dbReference type="InterPro" id="IPR017853">
    <property type="entry name" value="GH"/>
</dbReference>
<comment type="cofactor">
    <cofactor evidence="1">
        <name>Ca(2+)</name>
        <dbReference type="ChEBI" id="CHEBI:29108"/>
    </cofactor>
</comment>
<dbReference type="InterPro" id="IPR011049">
    <property type="entry name" value="Serralysin-like_metalloprot_C"/>
</dbReference>
<dbReference type="Proteomes" id="UP000199344">
    <property type="component" value="Unassembled WGS sequence"/>
</dbReference>
<protein>
    <submittedName>
        <fullName evidence="10">Type I secretion C-terminal target domain (VC_A0849 subclass)</fullName>
    </submittedName>
</protein>
<dbReference type="PROSITE" id="PS00330">
    <property type="entry name" value="HEMOLYSIN_CALCIUM"/>
    <property type="match status" value="1"/>
</dbReference>
<dbReference type="PANTHER" id="PTHR12631">
    <property type="entry name" value="ALPHA-L-IDURONIDASE"/>
    <property type="match status" value="1"/>
</dbReference>
<dbReference type="AlphaFoldDB" id="A0A1G7BCJ5"/>
<dbReference type="PRINTS" id="PR00313">
    <property type="entry name" value="CABNDNGRPT"/>
</dbReference>
<evidence type="ECO:0000256" key="2">
    <source>
        <dbReference type="ARBA" id="ARBA00004613"/>
    </source>
</evidence>
<evidence type="ECO:0000256" key="4">
    <source>
        <dbReference type="ARBA" id="ARBA00022737"/>
    </source>
</evidence>
<gene>
    <name evidence="10" type="ORF">SAMN05421538_10530</name>
</gene>
<dbReference type="GO" id="GO:0005615">
    <property type="term" value="C:extracellular space"/>
    <property type="evidence" value="ECO:0007669"/>
    <property type="project" value="InterPro"/>
</dbReference>
<reference evidence="10 11" key="1">
    <citation type="submission" date="2016-10" db="EMBL/GenBank/DDBJ databases">
        <authorList>
            <person name="de Groot N.N."/>
        </authorList>
    </citation>
    <scope>NUCLEOTIDE SEQUENCE [LARGE SCALE GENOMIC DNA]</scope>
    <source>
        <strain evidence="10 11">DSM 22220</strain>
    </source>
</reference>
<accession>A0A1G7BCJ5</accession>
<dbReference type="InterPro" id="IPR051923">
    <property type="entry name" value="Glycosyl_Hydrolase_39"/>
</dbReference>
<proteinExistence type="inferred from homology"/>
<evidence type="ECO:0000256" key="1">
    <source>
        <dbReference type="ARBA" id="ARBA00001913"/>
    </source>
</evidence>
<evidence type="ECO:0000259" key="8">
    <source>
        <dbReference type="Pfam" id="PF00150"/>
    </source>
</evidence>
<dbReference type="Pfam" id="PF00150">
    <property type="entry name" value="Cellulase"/>
    <property type="match status" value="1"/>
</dbReference>
<feature type="domain" description="Peptidase M10 serralysin C-terminal" evidence="9">
    <location>
        <begin position="366"/>
        <end position="476"/>
    </location>
</feature>
<evidence type="ECO:0000259" key="9">
    <source>
        <dbReference type="Pfam" id="PF08548"/>
    </source>
</evidence>
<keyword evidence="6 7" id="KW-0326">Glycosidase</keyword>
<comment type="subcellular location">
    <subcellularLocation>
        <location evidence="2">Secreted</location>
    </subcellularLocation>
</comment>
<name>A0A1G7BCJ5_9RHOB</name>
<dbReference type="InterPro" id="IPR018511">
    <property type="entry name" value="Hemolysin-typ_Ca-bd_CS"/>
</dbReference>
<evidence type="ECO:0000256" key="3">
    <source>
        <dbReference type="ARBA" id="ARBA00022525"/>
    </source>
</evidence>
<dbReference type="InterPro" id="IPR013858">
    <property type="entry name" value="Peptidase_M10B_C"/>
</dbReference>
<dbReference type="EMBL" id="FNAH01000005">
    <property type="protein sequence ID" value="SDE23955.1"/>
    <property type="molecule type" value="Genomic_DNA"/>
</dbReference>
<dbReference type="Pfam" id="PF08548">
    <property type="entry name" value="Peptidase_M10_C"/>
    <property type="match status" value="1"/>
</dbReference>
<organism evidence="10 11">
    <name type="scientific">Paracoccus isoporae</name>
    <dbReference type="NCBI Taxonomy" id="591205"/>
    <lineage>
        <taxon>Bacteria</taxon>
        <taxon>Pseudomonadati</taxon>
        <taxon>Pseudomonadota</taxon>
        <taxon>Alphaproteobacteria</taxon>
        <taxon>Rhodobacterales</taxon>
        <taxon>Paracoccaceae</taxon>
        <taxon>Paracoccus</taxon>
    </lineage>
</organism>
<dbReference type="STRING" id="591205.SAMN05421538_10530"/>
<dbReference type="InterPro" id="IPR001547">
    <property type="entry name" value="Glyco_hydro_5"/>
</dbReference>
<dbReference type="Gene3D" id="3.20.20.80">
    <property type="entry name" value="Glycosidases"/>
    <property type="match status" value="1"/>
</dbReference>
<dbReference type="SUPFAM" id="SSF51120">
    <property type="entry name" value="beta-Roll"/>
    <property type="match status" value="1"/>
</dbReference>
<sequence length="477" mass="50822">MATRDVVPGQLGMATPFGELLGTSTAEMEAELADYVRLGVDWLRIDLHWDSIQRSAGGRMDWSLVDKVFNAVDAAGIEIVAVLNNTPDWVGSSLSSGWQQRAFGEFAGAAAARYGNIVDYWEILNEPNKGGVSPESYSGVLRESWNAIKAVDSNDVIISGGTAAVPQTGNGMYGAVDYLQRIYASGGGDYFDAVGYHPYTFPLFPGSSQAWNGWQIMEDGIRDTMIANGDADKKVWMTELGAPTWGQSVTVSQADQARILREAVDLAQDTDWAGPIMWFSYQDSTFEPGFGLVGADGAQREAYWAFRELGNADNVRQAVSIAPAAVDLQDGTGGADRLSGMDGDSVLNGLGGNDTLLGHGGDDHLAGGSGNDVLTGASGSDVFLFAKGMGWDKITDFTSGQDVIDLSAIDADSTASGMQAFDFIGGAYLREAGDLGVYVDHQNARTYVQGDLNGDRAFDFSIRLNGVHALSVDDFIL</sequence>
<dbReference type="RefSeq" id="WP_090523213.1">
    <property type="nucleotide sequence ID" value="NZ_FNAH01000005.1"/>
</dbReference>